<dbReference type="SUPFAM" id="SSF47226">
    <property type="entry name" value="Histidine-containing phosphotransfer domain, HPT domain"/>
    <property type="match status" value="1"/>
</dbReference>
<reference evidence="2" key="1">
    <citation type="submission" date="2020-01" db="EMBL/GenBank/DDBJ databases">
        <authorList>
            <person name="Meier V. D."/>
            <person name="Meier V D."/>
        </authorList>
    </citation>
    <scope>NUCLEOTIDE SEQUENCE</scope>
    <source>
        <strain evidence="2">HLG_WM_MAG_07</strain>
    </source>
</reference>
<dbReference type="InterPro" id="IPR058661">
    <property type="entry name" value="FimL_2nd"/>
</dbReference>
<organism evidence="2">
    <name type="scientific">uncultured Thiotrichaceae bacterium</name>
    <dbReference type="NCBI Taxonomy" id="298394"/>
    <lineage>
        <taxon>Bacteria</taxon>
        <taxon>Pseudomonadati</taxon>
        <taxon>Pseudomonadota</taxon>
        <taxon>Gammaproteobacteria</taxon>
        <taxon>Thiotrichales</taxon>
        <taxon>Thiotrichaceae</taxon>
        <taxon>environmental samples</taxon>
    </lineage>
</organism>
<dbReference type="AlphaFoldDB" id="A0A6S6TDG7"/>
<dbReference type="EMBL" id="CACVAY010000103">
    <property type="protein sequence ID" value="CAA6821261.1"/>
    <property type="molecule type" value="Genomic_DNA"/>
</dbReference>
<dbReference type="Gene3D" id="1.20.120.160">
    <property type="entry name" value="HPT domain"/>
    <property type="match status" value="1"/>
</dbReference>
<protein>
    <recommendedName>
        <fullName evidence="1">Scaffold protein FimL second domain-containing protein</fullName>
    </recommendedName>
</protein>
<feature type="domain" description="Scaffold protein FimL second" evidence="1">
    <location>
        <begin position="163"/>
        <end position="303"/>
    </location>
</feature>
<name>A0A6S6TDG7_9GAMM</name>
<gene>
    <name evidence="2" type="ORF">HELGO_WM6038</name>
</gene>
<dbReference type="InterPro" id="IPR036641">
    <property type="entry name" value="HPT_dom_sf"/>
</dbReference>
<proteinExistence type="predicted"/>
<evidence type="ECO:0000259" key="1">
    <source>
        <dbReference type="Pfam" id="PF26379"/>
    </source>
</evidence>
<accession>A0A6S6TDG7</accession>
<dbReference type="GO" id="GO:0000160">
    <property type="term" value="P:phosphorelay signal transduction system"/>
    <property type="evidence" value="ECO:0007669"/>
    <property type="project" value="InterPro"/>
</dbReference>
<evidence type="ECO:0000313" key="2">
    <source>
        <dbReference type="EMBL" id="CAA6821261.1"/>
    </source>
</evidence>
<sequence>MISDKVGLDTRVGWIRGEIEKTIEDIESKLNDFVQEKDLKIIEEVSNEMQTLEKTFKVAGIKGVKILAMEIVNVLEAILENKISDCGVTQAVLLQACSQISDYIEHLEEGYADLPIVILPILNELRATYGNDLLSEELVFLPQDDNIGNAEIGSDEFVDLQGAKRIQVYKHLRMHFQTALLNSYQGKSVQASLKKMQVLSNDLVKIHQAEDVRVLWWLSKALTEALEHQALDYGVAVKLVLGSLERLILKFASDAPLDSHEAAIGLIKKNLLYYIGMAERGSATVDKVKDTFLLDIYLPKGETLEKLRKHYTSPSQQLWRAVAESVNLDIEDIIDGYKHIELNYDEGTLKFILEKSKKTASTLGMLGLSNLADIIEKQILQFNALSRDPQRFPNEQRLEVATEWLRVKDILEEYSETGQDATQYLYDQDSGYQVSTYNARKQVFIIIKDELAAVVENLDGYEKDAQLGAIHASLQKLSDIREVFHFLHQSEVELLLDGAINFLQQIAGASELTEESSDGLKNVAEIIASVEQSVLAQRNHTDHITPLDGGFTGLRALDQNYGLDASIRDALDQAQGQVLELKKLQRQNKLELILAR</sequence>
<dbReference type="Pfam" id="PF26379">
    <property type="entry name" value="FimL_2nd"/>
    <property type="match status" value="1"/>
</dbReference>